<feature type="binding site" evidence="11">
    <location>
        <position position="46"/>
    </location>
    <ligand>
        <name>NADP(+)</name>
        <dbReference type="ChEBI" id="CHEBI:58349"/>
    </ligand>
</feature>
<dbReference type="EC" id="4.2.3.5" evidence="3 11"/>
<feature type="binding site" evidence="11">
    <location>
        <position position="338"/>
    </location>
    <ligand>
        <name>FMN</name>
        <dbReference type="ChEBI" id="CHEBI:58210"/>
    </ligand>
</feature>
<dbReference type="InterPro" id="IPR020541">
    <property type="entry name" value="Chorismate_synthase_CS"/>
</dbReference>
<dbReference type="HAMAP" id="MF_00300">
    <property type="entry name" value="Chorismate_synth"/>
    <property type="match status" value="1"/>
</dbReference>
<dbReference type="GO" id="GO:0010181">
    <property type="term" value="F:FMN binding"/>
    <property type="evidence" value="ECO:0007669"/>
    <property type="project" value="TreeGrafter"/>
</dbReference>
<dbReference type="Proteomes" id="UP001139263">
    <property type="component" value="Unassembled WGS sequence"/>
</dbReference>
<keyword evidence="4 11" id="KW-0028">Amino-acid biosynthesis</keyword>
<dbReference type="GO" id="GO:0005829">
    <property type="term" value="C:cytosol"/>
    <property type="evidence" value="ECO:0007669"/>
    <property type="project" value="TreeGrafter"/>
</dbReference>
<keyword evidence="14" id="KW-1185">Reference proteome</keyword>
<evidence type="ECO:0000256" key="12">
    <source>
        <dbReference type="RuleBase" id="RU000605"/>
    </source>
</evidence>
<dbReference type="InterPro" id="IPR035904">
    <property type="entry name" value="Chorismate_synth_AroC_sf"/>
</dbReference>
<dbReference type="FunFam" id="3.60.150.10:FF:000002">
    <property type="entry name" value="Chorismate synthase"/>
    <property type="match status" value="1"/>
</dbReference>
<dbReference type="SUPFAM" id="SSF103263">
    <property type="entry name" value="Chorismate synthase, AroC"/>
    <property type="match status" value="1"/>
</dbReference>
<sequence length="390" mass="42555">MLRYLTAGESHGPALMAIIEGLPAYLSIDNEQVNYELWRRQQGYGRGYRMKIETDQVEFTSGLRFGKTRGSPLSFTIANRDYKNWGPRMSPTGLPPNDLQVVTKPRPGHADLAAALKYDYSDIRDALERASARNTATLVAVGAIARQLLAAFHIHLFSHIIQIGHESVNTETLHTMTMEEMARLAEQSPVRTADPEAEKRMMAAIDAAKEQGNTVGGIFEVIVTGVPVGLGSYAMPDRRLDGRIAGMLMGVQAIKGVEIGSGFESARQLGSTVHDAIYYETQRGFYRTTNGAGGIEGGISNGEAIVIRAAMKPIPTLYKPLPSVDMVTKEPYLATIERSDACAAPAAAVVGENAVAWVIAEAFMEKFGGDSIKEVKRNFESYLLQLKERS</sequence>
<comment type="catalytic activity">
    <reaction evidence="11 12">
        <text>5-O-(1-carboxyvinyl)-3-phosphoshikimate = chorismate + phosphate</text>
        <dbReference type="Rhea" id="RHEA:21020"/>
        <dbReference type="ChEBI" id="CHEBI:29748"/>
        <dbReference type="ChEBI" id="CHEBI:43474"/>
        <dbReference type="ChEBI" id="CHEBI:57701"/>
        <dbReference type="EC" id="4.2.3.5"/>
    </reaction>
</comment>
<dbReference type="Gene3D" id="3.60.150.10">
    <property type="entry name" value="Chorismate synthase AroC"/>
    <property type="match status" value="1"/>
</dbReference>
<dbReference type="CDD" id="cd07304">
    <property type="entry name" value="Chorismate_synthase"/>
    <property type="match status" value="1"/>
</dbReference>
<evidence type="ECO:0000256" key="3">
    <source>
        <dbReference type="ARBA" id="ARBA00013036"/>
    </source>
</evidence>
<comment type="function">
    <text evidence="11">Catalyzes the anti-1,4-elimination of the C-3 phosphate and the C-6 proR hydrogen from 5-enolpyruvylshikimate-3-phosphate (EPSP) to yield chorismate, which is the branch point compound that serves as the starting substrate for the three terminal pathways of aromatic amino acid biosynthesis. This reaction introduces a second double bond into the aromatic ring system.</text>
</comment>
<evidence type="ECO:0000313" key="14">
    <source>
        <dbReference type="Proteomes" id="UP001139263"/>
    </source>
</evidence>
<gene>
    <name evidence="11 13" type="primary">aroC</name>
    <name evidence="13" type="ORF">MM817_02593</name>
</gene>
<organism evidence="13 14">
    <name type="scientific">Sulfoacidibacillus ferrooxidans</name>
    <dbReference type="NCBI Taxonomy" id="2005001"/>
    <lineage>
        <taxon>Bacteria</taxon>
        <taxon>Bacillati</taxon>
        <taxon>Bacillota</taxon>
        <taxon>Bacilli</taxon>
        <taxon>Bacillales</taxon>
        <taxon>Alicyclobacillaceae</taxon>
        <taxon>Sulfoacidibacillus</taxon>
    </lineage>
</organism>
<dbReference type="PROSITE" id="PS00788">
    <property type="entry name" value="CHORISMATE_SYNTHASE_2"/>
    <property type="match status" value="1"/>
</dbReference>
<comment type="pathway">
    <text evidence="1 11 12">Metabolic intermediate biosynthesis; chorismate biosynthesis; chorismate from D-erythrose 4-phosphate and phosphoenolpyruvate: step 7/7.</text>
</comment>
<dbReference type="GO" id="GO:0009423">
    <property type="term" value="P:chorismate biosynthetic process"/>
    <property type="evidence" value="ECO:0007669"/>
    <property type="project" value="UniProtKB-UniRule"/>
</dbReference>
<evidence type="ECO:0000256" key="11">
    <source>
        <dbReference type="HAMAP-Rule" id="MF_00300"/>
    </source>
</evidence>
<dbReference type="NCBIfam" id="TIGR00033">
    <property type="entry name" value="aroC"/>
    <property type="match status" value="1"/>
</dbReference>
<comment type="caution">
    <text evidence="13">The sequence shown here is derived from an EMBL/GenBank/DDBJ whole genome shotgun (WGS) entry which is preliminary data.</text>
</comment>
<evidence type="ECO:0000256" key="10">
    <source>
        <dbReference type="ARBA" id="ARBA00023239"/>
    </source>
</evidence>
<comment type="cofactor">
    <cofactor evidence="11 12">
        <name>FMNH2</name>
        <dbReference type="ChEBI" id="CHEBI:57618"/>
    </cofactor>
    <text evidence="11 12">Reduced FMN (FMNH(2)).</text>
</comment>
<evidence type="ECO:0000256" key="5">
    <source>
        <dbReference type="ARBA" id="ARBA00022630"/>
    </source>
</evidence>
<feature type="binding site" evidence="11">
    <location>
        <begin position="252"/>
        <end position="253"/>
    </location>
    <ligand>
        <name>FMN</name>
        <dbReference type="ChEBI" id="CHEBI:58210"/>
    </ligand>
</feature>
<dbReference type="GO" id="GO:0009073">
    <property type="term" value="P:aromatic amino acid family biosynthetic process"/>
    <property type="evidence" value="ECO:0007669"/>
    <property type="project" value="UniProtKB-KW"/>
</dbReference>
<keyword evidence="7 11" id="KW-0274">FAD</keyword>
<evidence type="ECO:0000256" key="8">
    <source>
        <dbReference type="ARBA" id="ARBA00022857"/>
    </source>
</evidence>
<feature type="binding site" evidence="11">
    <location>
        <position position="297"/>
    </location>
    <ligand>
        <name>FMN</name>
        <dbReference type="ChEBI" id="CHEBI:58210"/>
    </ligand>
</feature>
<evidence type="ECO:0000256" key="9">
    <source>
        <dbReference type="ARBA" id="ARBA00023141"/>
    </source>
</evidence>
<reference evidence="13" key="1">
    <citation type="submission" date="2022-03" db="EMBL/GenBank/DDBJ databases">
        <title>Draft Genome Sequence of Firmicute Strain S0AB, a Heterotrophic Iron/Sulfur-Oxidizing Extreme Acidophile.</title>
        <authorList>
            <person name="Vergara E."/>
            <person name="Pakostova E."/>
            <person name="Johnson D.B."/>
            <person name="Holmes D.S."/>
        </authorList>
    </citation>
    <scope>NUCLEOTIDE SEQUENCE</scope>
    <source>
        <strain evidence="13">S0AB</strain>
    </source>
</reference>
<evidence type="ECO:0000313" key="13">
    <source>
        <dbReference type="EMBL" id="MCI0184298.1"/>
    </source>
</evidence>
<evidence type="ECO:0000256" key="2">
    <source>
        <dbReference type="ARBA" id="ARBA00008014"/>
    </source>
</evidence>
<keyword evidence="8 11" id="KW-0521">NADP</keyword>
<feature type="binding site" evidence="11">
    <location>
        <begin position="312"/>
        <end position="316"/>
    </location>
    <ligand>
        <name>FMN</name>
        <dbReference type="ChEBI" id="CHEBI:58210"/>
    </ligand>
</feature>
<keyword evidence="6 11" id="KW-0288">FMN</keyword>
<keyword evidence="9 11" id="KW-0057">Aromatic amino acid biosynthesis</keyword>
<dbReference type="AlphaFoldDB" id="A0A9X2ACL5"/>
<dbReference type="InterPro" id="IPR000453">
    <property type="entry name" value="Chorismate_synth"/>
</dbReference>
<keyword evidence="5 11" id="KW-0285">Flavoprotein</keyword>
<feature type="binding site" evidence="11">
    <location>
        <begin position="129"/>
        <end position="131"/>
    </location>
    <ligand>
        <name>FMN</name>
        <dbReference type="ChEBI" id="CHEBI:58210"/>
    </ligand>
</feature>
<dbReference type="PROSITE" id="PS00787">
    <property type="entry name" value="CHORISMATE_SYNTHASE_1"/>
    <property type="match status" value="1"/>
</dbReference>
<dbReference type="NCBIfam" id="NF003793">
    <property type="entry name" value="PRK05382.1"/>
    <property type="match status" value="1"/>
</dbReference>
<protein>
    <recommendedName>
        <fullName evidence="3 11">Chorismate synthase</fullName>
        <shortName evidence="11">CS</shortName>
        <ecNumber evidence="3 11">4.2.3.5</ecNumber>
    </recommendedName>
    <alternativeName>
        <fullName evidence="11">5-enolpyruvylshikimate-3-phosphate phospholyase</fullName>
    </alternativeName>
</protein>
<comment type="similarity">
    <text evidence="2 11 12">Belongs to the chorismate synthase family.</text>
</comment>
<dbReference type="PIRSF" id="PIRSF001456">
    <property type="entry name" value="Chorismate_synth"/>
    <property type="match status" value="1"/>
</dbReference>
<evidence type="ECO:0000256" key="7">
    <source>
        <dbReference type="ARBA" id="ARBA00022827"/>
    </source>
</evidence>
<proteinExistence type="inferred from homology"/>
<accession>A0A9X2ACL5</accession>
<dbReference type="GO" id="GO:0004107">
    <property type="term" value="F:chorismate synthase activity"/>
    <property type="evidence" value="ECO:0007669"/>
    <property type="project" value="UniProtKB-UniRule"/>
</dbReference>
<comment type="subunit">
    <text evidence="11">Homotetramer.</text>
</comment>
<dbReference type="Pfam" id="PF01264">
    <property type="entry name" value="Chorismate_synt"/>
    <property type="match status" value="1"/>
</dbReference>
<feature type="binding site" evidence="11">
    <location>
        <position position="40"/>
    </location>
    <ligand>
        <name>NADP(+)</name>
        <dbReference type="ChEBI" id="CHEBI:58349"/>
    </ligand>
</feature>
<dbReference type="EMBL" id="JALBUF010000011">
    <property type="protein sequence ID" value="MCI0184298.1"/>
    <property type="molecule type" value="Genomic_DNA"/>
</dbReference>
<dbReference type="PANTHER" id="PTHR21085">
    <property type="entry name" value="CHORISMATE SYNTHASE"/>
    <property type="match status" value="1"/>
</dbReference>
<evidence type="ECO:0000256" key="4">
    <source>
        <dbReference type="ARBA" id="ARBA00022605"/>
    </source>
</evidence>
<keyword evidence="10 11" id="KW-0456">Lyase</keyword>
<dbReference type="RefSeq" id="WP_241715834.1">
    <property type="nucleotide sequence ID" value="NZ_JALBUF010000011.1"/>
</dbReference>
<evidence type="ECO:0000256" key="6">
    <source>
        <dbReference type="ARBA" id="ARBA00022643"/>
    </source>
</evidence>
<dbReference type="PANTHER" id="PTHR21085:SF0">
    <property type="entry name" value="CHORISMATE SYNTHASE"/>
    <property type="match status" value="1"/>
</dbReference>
<dbReference type="GO" id="GO:0008652">
    <property type="term" value="P:amino acid biosynthetic process"/>
    <property type="evidence" value="ECO:0007669"/>
    <property type="project" value="UniProtKB-KW"/>
</dbReference>
<evidence type="ECO:0000256" key="1">
    <source>
        <dbReference type="ARBA" id="ARBA00005044"/>
    </source>
</evidence>
<name>A0A9X2ACL5_9BACL</name>